<feature type="domain" description="TcaA second" evidence="2">
    <location>
        <begin position="67"/>
        <end position="153"/>
    </location>
</feature>
<dbReference type="Proteomes" id="UP000682403">
    <property type="component" value="Unassembled WGS sequence"/>
</dbReference>
<dbReference type="RefSeq" id="WP_211561342.1">
    <property type="nucleotide sequence ID" value="NZ_JAGVRK010000001.1"/>
</dbReference>
<evidence type="ECO:0000313" key="5">
    <source>
        <dbReference type="Proteomes" id="UP000682403"/>
    </source>
</evidence>
<dbReference type="PANTHER" id="PTHR40038:SF1">
    <property type="entry name" value="MEMBRANE-ASSOCIATED PROTEIN TCAA"/>
    <property type="match status" value="1"/>
</dbReference>
<feature type="domain" description="TcaA 4th" evidence="3">
    <location>
        <begin position="233"/>
        <end position="280"/>
    </location>
</feature>
<reference evidence="4 5" key="1">
    <citation type="submission" date="2021-04" db="EMBL/GenBank/DDBJ databases">
        <title>Metabacillus sp. strain KIGAM252 whole genome sequence.</title>
        <authorList>
            <person name="Seo M.-J."/>
            <person name="Cho E.-S."/>
            <person name="Hwang C.Y."/>
            <person name="Yoon D.J."/>
        </authorList>
    </citation>
    <scope>NUCLEOTIDE SEQUENCE [LARGE SCALE GENOMIC DNA]</scope>
    <source>
        <strain evidence="4 5">KIGAM252</strain>
    </source>
</reference>
<evidence type="ECO:0000313" key="4">
    <source>
        <dbReference type="EMBL" id="MBS2970726.1"/>
    </source>
</evidence>
<evidence type="ECO:0000256" key="1">
    <source>
        <dbReference type="SAM" id="Phobius"/>
    </source>
</evidence>
<accession>A0ABS5LIZ6</accession>
<evidence type="ECO:0000259" key="2">
    <source>
        <dbReference type="Pfam" id="PF22813"/>
    </source>
</evidence>
<feature type="transmembrane region" description="Helical" evidence="1">
    <location>
        <begin position="37"/>
        <end position="59"/>
    </location>
</feature>
<protein>
    <recommendedName>
        <fullName evidence="6">Zinc-ribbon domain-containing protein</fullName>
    </recommendedName>
</protein>
<evidence type="ECO:0008006" key="6">
    <source>
        <dbReference type="Google" id="ProtNLM"/>
    </source>
</evidence>
<dbReference type="InterPro" id="IPR054529">
    <property type="entry name" value="TcaA_2nd"/>
</dbReference>
<dbReference type="Pfam" id="PF22820">
    <property type="entry name" value="TcaA_3rd_4th"/>
    <property type="match status" value="1"/>
</dbReference>
<dbReference type="Pfam" id="PF22813">
    <property type="entry name" value="TcaA_2nd"/>
    <property type="match status" value="1"/>
</dbReference>
<comment type="caution">
    <text evidence="4">The sequence shown here is derived from an EMBL/GenBank/DDBJ whole genome shotgun (WGS) entry which is preliminary data.</text>
</comment>
<keyword evidence="1" id="KW-0472">Membrane</keyword>
<keyword evidence="1" id="KW-0812">Transmembrane</keyword>
<proteinExistence type="predicted"/>
<name>A0ABS5LIZ6_9BACI</name>
<dbReference type="EMBL" id="JAGVRK010000001">
    <property type="protein sequence ID" value="MBS2970726.1"/>
    <property type="molecule type" value="Genomic_DNA"/>
</dbReference>
<organism evidence="4 5">
    <name type="scientific">Metabacillus flavus</name>
    <dbReference type="NCBI Taxonomy" id="2823519"/>
    <lineage>
        <taxon>Bacteria</taxon>
        <taxon>Bacillati</taxon>
        <taxon>Bacillota</taxon>
        <taxon>Bacilli</taxon>
        <taxon>Bacillales</taxon>
        <taxon>Bacillaceae</taxon>
        <taxon>Metabacillus</taxon>
    </lineage>
</organism>
<dbReference type="InterPro" id="IPR054530">
    <property type="entry name" value="TcaA_4th"/>
</dbReference>
<keyword evidence="5" id="KW-1185">Reference proteome</keyword>
<gene>
    <name evidence="4" type="ORF">J9317_18440</name>
</gene>
<dbReference type="PANTHER" id="PTHR40038">
    <property type="entry name" value="MEMBRANE-ASSOCIATED PROTEIN TCAA"/>
    <property type="match status" value="1"/>
</dbReference>
<keyword evidence="1" id="KW-1133">Transmembrane helix</keyword>
<sequence>MENCHQCGAELEKEKPFCTDCGAEVKKKEQVKNGKKIPAWLLGGTFIFLLLLLAGGYFYGKELNNPVKAAERFEQAVSQKDSDEVASILKVKEKQADWLIKEYFQKRDFLQPEMNKLKQQAEDLNTGNLSYQEQAFRMKAEGKEWFVFTTYAVAAEPIYIAVSADKDIELTIDGEKQGSLKRNKEKTFGPFLPGSHKIQARNRGKYTEVKEELTLNSFEVKDKTMRAEFDMSGNQVYIFSNNEDAELYLNGDSTGLKISQASLFGPVPVDGSAKLQAVLGNQKSNIETITGADVNIELLFDEEKMAVGNVDAEKLIIKSIVENHYTSISNGHYKAAYDLFSQSLQSKNKFVKWSGGLKNNFKNEITYMEITEATPESAVVYFTFDSYDTREDGFTQVQTWGGNWHLIYEGGWKLDNPDIKKLGSRVE</sequence>
<evidence type="ECO:0000259" key="3">
    <source>
        <dbReference type="Pfam" id="PF22820"/>
    </source>
</evidence>